<name>A0A1Q5PQ49_9ACTO</name>
<organism evidence="1 2">
    <name type="scientific">Boudabousia liubingyangii</name>
    <dbReference type="NCBI Taxonomy" id="1921764"/>
    <lineage>
        <taxon>Bacteria</taxon>
        <taxon>Bacillati</taxon>
        <taxon>Actinomycetota</taxon>
        <taxon>Actinomycetes</taxon>
        <taxon>Actinomycetales</taxon>
        <taxon>Actinomycetaceae</taxon>
        <taxon>Boudabousia</taxon>
    </lineage>
</organism>
<gene>
    <name evidence="1" type="ORF">BSR29_01470</name>
</gene>
<proteinExistence type="predicted"/>
<protein>
    <submittedName>
        <fullName evidence="1">Uncharacterized protein</fullName>
    </submittedName>
</protein>
<evidence type="ECO:0000313" key="2">
    <source>
        <dbReference type="Proteomes" id="UP000186785"/>
    </source>
</evidence>
<evidence type="ECO:0000313" key="1">
    <source>
        <dbReference type="EMBL" id="OKL49653.1"/>
    </source>
</evidence>
<comment type="caution">
    <text evidence="1">The sequence shown here is derived from an EMBL/GenBank/DDBJ whole genome shotgun (WGS) entry which is preliminary data.</text>
</comment>
<accession>A0A1Q5PQ49</accession>
<dbReference type="AlphaFoldDB" id="A0A1Q5PQ49"/>
<dbReference type="EMBL" id="MQSV01000001">
    <property type="protein sequence ID" value="OKL49653.1"/>
    <property type="molecule type" value="Genomic_DNA"/>
</dbReference>
<reference evidence="1 2" key="1">
    <citation type="submission" date="2016-11" db="EMBL/GenBank/DDBJ databases">
        <title>Actinomyces gypaetusis sp. nov. isolated from the vulture Gypaetus barbatus in Qinghai Tibet Plateau China.</title>
        <authorList>
            <person name="Meng X."/>
        </authorList>
    </citation>
    <scope>NUCLEOTIDE SEQUENCE [LARGE SCALE GENOMIC DNA]</scope>
    <source>
        <strain evidence="1 2">VUL4_2</strain>
    </source>
</reference>
<sequence>MNRDNDAFRKAELRYQIGMIVLHSLTSEHALKRPTDPSFKPVIVSALFDDTFGYVNSRTEKAFESGASVVFVVLFDQISKKLNLLRANKMDRTEIKPHFWCLREDEIADSCLMKDVLDTLESEKDWDKLWAAFSLSSEDSAKVANKIGEGLALV</sequence>
<dbReference type="Proteomes" id="UP000186785">
    <property type="component" value="Unassembled WGS sequence"/>
</dbReference>
<dbReference type="RefSeq" id="WP_073708545.1">
    <property type="nucleotide sequence ID" value="NZ_MQSV01000001.1"/>
</dbReference>
<keyword evidence="2" id="KW-1185">Reference proteome</keyword>